<keyword evidence="1" id="KW-0805">Transcription regulation</keyword>
<name>A0ABW2NWK6_9ACTN</name>
<organism evidence="5 6">
    <name type="scientific">Sphaerisporangium rhizosphaerae</name>
    <dbReference type="NCBI Taxonomy" id="2269375"/>
    <lineage>
        <taxon>Bacteria</taxon>
        <taxon>Bacillati</taxon>
        <taxon>Actinomycetota</taxon>
        <taxon>Actinomycetes</taxon>
        <taxon>Streptosporangiales</taxon>
        <taxon>Streptosporangiaceae</taxon>
        <taxon>Sphaerisporangium</taxon>
    </lineage>
</organism>
<dbReference type="PANTHER" id="PTHR44846">
    <property type="entry name" value="MANNOSYL-D-GLYCERATE TRANSPORT/METABOLISM SYSTEM REPRESSOR MNGR-RELATED"/>
    <property type="match status" value="1"/>
</dbReference>
<feature type="domain" description="HTH gntR-type" evidence="4">
    <location>
        <begin position="3"/>
        <end position="71"/>
    </location>
</feature>
<keyword evidence="6" id="KW-1185">Reference proteome</keyword>
<dbReference type="Pfam" id="PF07702">
    <property type="entry name" value="UTRA"/>
    <property type="match status" value="1"/>
</dbReference>
<dbReference type="SMART" id="SM00866">
    <property type="entry name" value="UTRA"/>
    <property type="match status" value="1"/>
</dbReference>
<dbReference type="InterPro" id="IPR036388">
    <property type="entry name" value="WH-like_DNA-bd_sf"/>
</dbReference>
<dbReference type="Pfam" id="PF00392">
    <property type="entry name" value="GntR"/>
    <property type="match status" value="1"/>
</dbReference>
<dbReference type="SMART" id="SM00345">
    <property type="entry name" value="HTH_GNTR"/>
    <property type="match status" value="1"/>
</dbReference>
<gene>
    <name evidence="5" type="ORF">ACFQSB_02940</name>
</gene>
<keyword evidence="3" id="KW-0804">Transcription</keyword>
<dbReference type="SUPFAM" id="SSF46785">
    <property type="entry name" value="Winged helix' DNA-binding domain"/>
    <property type="match status" value="1"/>
</dbReference>
<evidence type="ECO:0000259" key="4">
    <source>
        <dbReference type="PROSITE" id="PS50949"/>
    </source>
</evidence>
<evidence type="ECO:0000313" key="5">
    <source>
        <dbReference type="EMBL" id="MFC7381147.1"/>
    </source>
</evidence>
<accession>A0ABW2NWK6</accession>
<dbReference type="SUPFAM" id="SSF64288">
    <property type="entry name" value="Chorismate lyase-like"/>
    <property type="match status" value="1"/>
</dbReference>
<evidence type="ECO:0000256" key="3">
    <source>
        <dbReference type="ARBA" id="ARBA00023163"/>
    </source>
</evidence>
<dbReference type="Gene3D" id="3.40.1410.10">
    <property type="entry name" value="Chorismate lyase-like"/>
    <property type="match status" value="1"/>
</dbReference>
<comment type="caution">
    <text evidence="5">The sequence shown here is derived from an EMBL/GenBank/DDBJ whole genome shotgun (WGS) entry which is preliminary data.</text>
</comment>
<dbReference type="InterPro" id="IPR050679">
    <property type="entry name" value="Bact_HTH_transcr_reg"/>
</dbReference>
<evidence type="ECO:0000313" key="6">
    <source>
        <dbReference type="Proteomes" id="UP001596496"/>
    </source>
</evidence>
<proteinExistence type="predicted"/>
<dbReference type="InterPro" id="IPR011663">
    <property type="entry name" value="UTRA"/>
</dbReference>
<dbReference type="PROSITE" id="PS50949">
    <property type="entry name" value="HTH_GNTR"/>
    <property type="match status" value="1"/>
</dbReference>
<dbReference type="InterPro" id="IPR028978">
    <property type="entry name" value="Chorismate_lyase_/UTRA_dom_sf"/>
</dbReference>
<evidence type="ECO:0000256" key="1">
    <source>
        <dbReference type="ARBA" id="ARBA00023015"/>
    </source>
</evidence>
<reference evidence="6" key="1">
    <citation type="journal article" date="2019" name="Int. J. Syst. Evol. Microbiol.">
        <title>The Global Catalogue of Microorganisms (GCM) 10K type strain sequencing project: providing services to taxonomists for standard genome sequencing and annotation.</title>
        <authorList>
            <consortium name="The Broad Institute Genomics Platform"/>
            <consortium name="The Broad Institute Genome Sequencing Center for Infectious Disease"/>
            <person name="Wu L."/>
            <person name="Ma J."/>
        </authorList>
    </citation>
    <scope>NUCLEOTIDE SEQUENCE [LARGE SCALE GENOMIC DNA]</scope>
    <source>
        <strain evidence="6">CECT 7649</strain>
    </source>
</reference>
<dbReference type="InterPro" id="IPR036390">
    <property type="entry name" value="WH_DNA-bd_sf"/>
</dbReference>
<sequence>MTEHAYLRIADHLRQRIRNGDLAPGARLPAHRVLAEEHDVSEILIRRALDLLRNEGLVESRRGAGTFVRERPPVRRVSMERYLADAGAQTVPRTSFTQDQGITWTQYRLDKAFRWISADGRLATLFNVEVGARVLERRFVFYAADVPSQISRTCLLASDVEATPVANPDNEPWPGGNIAQLRTLGIDVDDIVEETAVRMPTPEEAEVLGIGSGIPVFAITRQMLASGRVVEVADPIVLPGDRAVRVDRITL</sequence>
<evidence type="ECO:0000256" key="2">
    <source>
        <dbReference type="ARBA" id="ARBA00023125"/>
    </source>
</evidence>
<dbReference type="Gene3D" id="1.10.10.10">
    <property type="entry name" value="Winged helix-like DNA-binding domain superfamily/Winged helix DNA-binding domain"/>
    <property type="match status" value="1"/>
</dbReference>
<dbReference type="PANTHER" id="PTHR44846:SF17">
    <property type="entry name" value="GNTR-FAMILY TRANSCRIPTIONAL REGULATOR"/>
    <property type="match status" value="1"/>
</dbReference>
<dbReference type="Proteomes" id="UP001596496">
    <property type="component" value="Unassembled WGS sequence"/>
</dbReference>
<dbReference type="RefSeq" id="WP_380824089.1">
    <property type="nucleotide sequence ID" value="NZ_JBHTCG010000002.1"/>
</dbReference>
<protein>
    <submittedName>
        <fullName evidence="5">GntR family transcriptional regulator</fullName>
    </submittedName>
</protein>
<keyword evidence="2" id="KW-0238">DNA-binding</keyword>
<dbReference type="InterPro" id="IPR000524">
    <property type="entry name" value="Tscrpt_reg_HTH_GntR"/>
</dbReference>
<dbReference type="EMBL" id="JBHTCG010000002">
    <property type="protein sequence ID" value="MFC7381147.1"/>
    <property type="molecule type" value="Genomic_DNA"/>
</dbReference>
<dbReference type="CDD" id="cd07377">
    <property type="entry name" value="WHTH_GntR"/>
    <property type="match status" value="1"/>
</dbReference>